<sequence>MKKTIISLGWIFVFATTAACSNSERESPSNIAVEWLNASLQKDQSTMLELIDQSTNALDPKEGAVNDLAIENYTLTEWKANDERYFYEIVYEHPDNQSVATEQMEVIKNDQGEW</sequence>
<evidence type="ECO:0000313" key="2">
    <source>
        <dbReference type="EMBL" id="AJD92899.1"/>
    </source>
</evidence>
<gene>
    <name evidence="2" type="ORF">JMA_35820</name>
</gene>
<feature type="signal peptide" evidence="1">
    <location>
        <begin position="1"/>
        <end position="18"/>
    </location>
</feature>
<evidence type="ECO:0000313" key="3">
    <source>
        <dbReference type="Proteomes" id="UP000031449"/>
    </source>
</evidence>
<dbReference type="BioCyc" id="JESP1508404:G14D9-12863-MONOMER"/>
<reference evidence="2 3" key="1">
    <citation type="submission" date="2014-08" db="EMBL/GenBank/DDBJ databases">
        <title>Complete genome of a marine bacteria Jeotgalibacillus malaysiensis.</title>
        <authorList>
            <person name="Yaakop A.S."/>
            <person name="Chan K.-G."/>
            <person name="Goh K.M."/>
        </authorList>
    </citation>
    <scope>NUCLEOTIDE SEQUENCE [LARGE SCALE GENOMIC DNA]</scope>
    <source>
        <strain evidence="2 3">D5</strain>
    </source>
</reference>
<dbReference type="AlphaFoldDB" id="A0A0B5AY38"/>
<evidence type="ECO:0000256" key="1">
    <source>
        <dbReference type="SAM" id="SignalP"/>
    </source>
</evidence>
<dbReference type="STRING" id="1508404.JMA_35820"/>
<evidence type="ECO:0008006" key="4">
    <source>
        <dbReference type="Google" id="ProtNLM"/>
    </source>
</evidence>
<keyword evidence="3" id="KW-1185">Reference proteome</keyword>
<protein>
    <recommendedName>
        <fullName evidence="4">DUF4878 domain-containing protein</fullName>
    </recommendedName>
</protein>
<dbReference type="KEGG" id="jeo:JMA_35820"/>
<organism evidence="2 3">
    <name type="scientific">Jeotgalibacillus malaysiensis</name>
    <dbReference type="NCBI Taxonomy" id="1508404"/>
    <lineage>
        <taxon>Bacteria</taxon>
        <taxon>Bacillati</taxon>
        <taxon>Bacillota</taxon>
        <taxon>Bacilli</taxon>
        <taxon>Bacillales</taxon>
        <taxon>Caryophanaceae</taxon>
        <taxon>Jeotgalibacillus</taxon>
    </lineage>
</organism>
<dbReference type="EMBL" id="CP009416">
    <property type="protein sequence ID" value="AJD92899.1"/>
    <property type="molecule type" value="Genomic_DNA"/>
</dbReference>
<dbReference type="HOGENOM" id="CLU_2117712_0_0_9"/>
<name>A0A0B5AY38_9BACL</name>
<accession>A0A0B5AY38</accession>
<dbReference type="Proteomes" id="UP000031449">
    <property type="component" value="Chromosome"/>
</dbReference>
<dbReference type="PROSITE" id="PS51257">
    <property type="entry name" value="PROKAR_LIPOPROTEIN"/>
    <property type="match status" value="1"/>
</dbReference>
<proteinExistence type="predicted"/>
<feature type="chain" id="PRO_5038893147" description="DUF4878 domain-containing protein" evidence="1">
    <location>
        <begin position="19"/>
        <end position="114"/>
    </location>
</feature>
<dbReference type="OrthoDB" id="2678340at2"/>
<keyword evidence="1" id="KW-0732">Signal</keyword>